<organism evidence="3 4">
    <name type="scientific">Brevibacillus ruminantium</name>
    <dbReference type="NCBI Taxonomy" id="2950604"/>
    <lineage>
        <taxon>Bacteria</taxon>
        <taxon>Bacillati</taxon>
        <taxon>Bacillota</taxon>
        <taxon>Bacilli</taxon>
        <taxon>Bacillales</taxon>
        <taxon>Paenibacillaceae</taxon>
        <taxon>Brevibacillus</taxon>
    </lineage>
</organism>
<evidence type="ECO:0000256" key="1">
    <source>
        <dbReference type="SAM" id="Phobius"/>
    </source>
</evidence>
<keyword evidence="1" id="KW-0472">Membrane</keyword>
<proteinExistence type="predicted"/>
<feature type="domain" description="Calcineurin-like phosphoesterase" evidence="2">
    <location>
        <begin position="56"/>
        <end position="227"/>
    </location>
</feature>
<accession>A0ABY4WC80</accession>
<dbReference type="InterPro" id="IPR004843">
    <property type="entry name" value="Calcineurin-like_PHP"/>
</dbReference>
<evidence type="ECO:0000313" key="4">
    <source>
        <dbReference type="Proteomes" id="UP001056500"/>
    </source>
</evidence>
<reference evidence="3" key="1">
    <citation type="submission" date="2022-06" db="EMBL/GenBank/DDBJ databases">
        <title>Genome sequencing of Brevibacillus sp. BB3-R1.</title>
        <authorList>
            <person name="Heo J."/>
            <person name="Lee D."/>
            <person name="Won M."/>
            <person name="Han B.-H."/>
            <person name="Hong S.-B."/>
            <person name="Kwon S.-W."/>
        </authorList>
    </citation>
    <scope>NUCLEOTIDE SEQUENCE</scope>
    <source>
        <strain evidence="3">BB3-R1</strain>
    </source>
</reference>
<dbReference type="InterPro" id="IPR029052">
    <property type="entry name" value="Metallo-depent_PP-like"/>
</dbReference>
<dbReference type="PANTHER" id="PTHR31302:SF0">
    <property type="entry name" value="TRANSMEMBRANE PROTEIN WITH METALLOPHOSPHOESTERASE DOMAIN"/>
    <property type="match status" value="1"/>
</dbReference>
<dbReference type="RefSeq" id="WP_251871621.1">
    <property type="nucleotide sequence ID" value="NZ_CP098755.1"/>
</dbReference>
<evidence type="ECO:0000313" key="3">
    <source>
        <dbReference type="EMBL" id="USG64509.1"/>
    </source>
</evidence>
<gene>
    <name evidence="3" type="ORF">NDK47_20515</name>
</gene>
<dbReference type="InterPro" id="IPR051158">
    <property type="entry name" value="Metallophosphoesterase_sf"/>
</dbReference>
<dbReference type="SUPFAM" id="SSF56300">
    <property type="entry name" value="Metallo-dependent phosphatases"/>
    <property type="match status" value="1"/>
</dbReference>
<name>A0ABY4WC80_9BACL</name>
<sequence length="284" mass="32510">MLSRTNKGATKQGGNQKGMIGFALFFGLIVLVSLVIETCYVRCSHYRIRSPFKKPLKIVQLSDIHGRTRFLNGSISRMANLLRPDIVIITGDLTTSLKQTTRVLEELQKIQCKQIVFVPGNYERETKTGFQKRLYNVDEYHALLTNLREQDITVLENSFLTIPVDGQQLFLYGFDNSIYGNERLNATSADWEESVFLIALAHSPNIIHFLAEHNFPYDLLLTGHTHGGQIRFFGRTFGEYKHFHTGLKVMEENRHFYIHRGLGTVKLPVRIACPPEIAVFHLNE</sequence>
<dbReference type="PANTHER" id="PTHR31302">
    <property type="entry name" value="TRANSMEMBRANE PROTEIN WITH METALLOPHOSPHOESTERASE DOMAIN-RELATED"/>
    <property type="match status" value="1"/>
</dbReference>
<keyword evidence="4" id="KW-1185">Reference proteome</keyword>
<keyword evidence="1" id="KW-1133">Transmembrane helix</keyword>
<feature type="transmembrane region" description="Helical" evidence="1">
    <location>
        <begin position="20"/>
        <end position="41"/>
    </location>
</feature>
<dbReference type="Pfam" id="PF00149">
    <property type="entry name" value="Metallophos"/>
    <property type="match status" value="1"/>
</dbReference>
<dbReference type="Proteomes" id="UP001056500">
    <property type="component" value="Chromosome"/>
</dbReference>
<keyword evidence="1" id="KW-0812">Transmembrane</keyword>
<protein>
    <submittedName>
        <fullName evidence="3">Metallophosphoesterase</fullName>
    </submittedName>
</protein>
<evidence type="ECO:0000259" key="2">
    <source>
        <dbReference type="Pfam" id="PF00149"/>
    </source>
</evidence>
<dbReference type="EMBL" id="CP098755">
    <property type="protein sequence ID" value="USG64509.1"/>
    <property type="molecule type" value="Genomic_DNA"/>
</dbReference>
<dbReference type="Gene3D" id="3.60.21.10">
    <property type="match status" value="1"/>
</dbReference>